<dbReference type="VEuPathDB" id="VectorBase:GPPI011745"/>
<dbReference type="AlphaFoldDB" id="A0A1B0AX64"/>
<protein>
    <submittedName>
        <fullName evidence="2">Uncharacterized protein</fullName>
    </submittedName>
</protein>
<reference evidence="2" key="2">
    <citation type="submission" date="2020-05" db="UniProtKB">
        <authorList>
            <consortium name="EnsemblMetazoa"/>
        </authorList>
    </citation>
    <scope>IDENTIFICATION</scope>
    <source>
        <strain evidence="2">IAEA</strain>
    </source>
</reference>
<reference evidence="3" key="1">
    <citation type="submission" date="2015-01" db="EMBL/GenBank/DDBJ databases">
        <authorList>
            <person name="Aksoy S."/>
            <person name="Warren W."/>
            <person name="Wilson R.K."/>
        </authorList>
    </citation>
    <scope>NUCLEOTIDE SEQUENCE [LARGE SCALE GENOMIC DNA]</scope>
    <source>
        <strain evidence="3">IAEA</strain>
    </source>
</reference>
<name>A0A1B0AX64_9MUSC</name>
<keyword evidence="3" id="KW-1185">Reference proteome</keyword>
<feature type="region of interest" description="Disordered" evidence="1">
    <location>
        <begin position="1"/>
        <end position="23"/>
    </location>
</feature>
<evidence type="ECO:0000313" key="3">
    <source>
        <dbReference type="Proteomes" id="UP000092460"/>
    </source>
</evidence>
<dbReference type="Proteomes" id="UP000092460">
    <property type="component" value="Unassembled WGS sequence"/>
</dbReference>
<evidence type="ECO:0000313" key="2">
    <source>
        <dbReference type="EnsemblMetazoa" id="GPPI011745-PA"/>
    </source>
</evidence>
<proteinExistence type="predicted"/>
<dbReference type="EMBL" id="JXJN01005091">
    <property type="status" value="NOT_ANNOTATED_CDS"/>
    <property type="molecule type" value="Genomic_DNA"/>
</dbReference>
<dbReference type="EMBL" id="JXJN01005090">
    <property type="status" value="NOT_ANNOTATED_CDS"/>
    <property type="molecule type" value="Genomic_DNA"/>
</dbReference>
<evidence type="ECO:0000256" key="1">
    <source>
        <dbReference type="SAM" id="MobiDB-lite"/>
    </source>
</evidence>
<sequence>MTSNGERKEGIFGTTEKDHTNHEGEAISILNAPSEGFCLGGFHPYSGPQYYPTITCFSLYKTAKMINNKDHMSITPNRTMFFVDREKLRECIQNLRCTVIYVDDTILRVSDALLFSTL</sequence>
<accession>A0A1B0AX64</accession>
<dbReference type="EnsemblMetazoa" id="GPPI011745-RA">
    <property type="protein sequence ID" value="GPPI011745-PA"/>
    <property type="gene ID" value="GPPI011745"/>
</dbReference>
<organism evidence="2 3">
    <name type="scientific">Glossina palpalis gambiensis</name>
    <dbReference type="NCBI Taxonomy" id="67801"/>
    <lineage>
        <taxon>Eukaryota</taxon>
        <taxon>Metazoa</taxon>
        <taxon>Ecdysozoa</taxon>
        <taxon>Arthropoda</taxon>
        <taxon>Hexapoda</taxon>
        <taxon>Insecta</taxon>
        <taxon>Pterygota</taxon>
        <taxon>Neoptera</taxon>
        <taxon>Endopterygota</taxon>
        <taxon>Diptera</taxon>
        <taxon>Brachycera</taxon>
        <taxon>Muscomorpha</taxon>
        <taxon>Hippoboscoidea</taxon>
        <taxon>Glossinidae</taxon>
        <taxon>Glossina</taxon>
    </lineage>
</organism>